<dbReference type="Pfam" id="PF23169">
    <property type="entry name" value="HalD"/>
    <property type="match status" value="1"/>
</dbReference>
<comment type="similarity">
    <text evidence="1">Belongs to the iron/ascorbate-dependent oxidoreductase family.</text>
</comment>
<keyword evidence="5" id="KW-1185">Reference proteome</keyword>
<evidence type="ECO:0000256" key="1">
    <source>
        <dbReference type="RuleBase" id="RU003682"/>
    </source>
</evidence>
<name>A0ABT6UUA5_9GAMM</name>
<keyword evidence="1" id="KW-0408">Iron</keyword>
<evidence type="ECO:0000313" key="5">
    <source>
        <dbReference type="Proteomes" id="UP001229025"/>
    </source>
</evidence>
<dbReference type="EMBL" id="JASCSA010000022">
    <property type="protein sequence ID" value="MDI5886011.1"/>
    <property type="molecule type" value="Genomic_DNA"/>
</dbReference>
<dbReference type="InterPro" id="IPR005123">
    <property type="entry name" value="Oxoglu/Fe-dep_dioxygenase_dom"/>
</dbReference>
<dbReference type="SUPFAM" id="SSF51197">
    <property type="entry name" value="Clavaminate synthase-like"/>
    <property type="match status" value="1"/>
</dbReference>
<protein>
    <recommendedName>
        <fullName evidence="3">Fe2OG dioxygenase domain-containing protein</fullName>
    </recommendedName>
</protein>
<feature type="domain" description="Fe2OG dioxygenase" evidence="3">
    <location>
        <begin position="148"/>
        <end position="257"/>
    </location>
</feature>
<proteinExistence type="inferred from homology"/>
<evidence type="ECO:0000313" key="4">
    <source>
        <dbReference type="EMBL" id="MDI5886011.1"/>
    </source>
</evidence>
<keyword evidence="1" id="KW-0560">Oxidoreductase</keyword>
<evidence type="ECO:0000256" key="2">
    <source>
        <dbReference type="SAM" id="MobiDB-lite"/>
    </source>
</evidence>
<evidence type="ECO:0000259" key="3">
    <source>
        <dbReference type="PROSITE" id="PS51471"/>
    </source>
</evidence>
<sequence length="293" mass="33368">MNAIQQQDSDTSLDGLIDLEHYPIHRLTEARGRELMRQCREQLAQDGCVVLEGFVPQEALARLEQETERLSPLAHYNQTVTNPYNSDGDDSLPASHPRNRFDDRTNGFVAGDRIDSDTLIRQVYSHPDFQHFIASVVGIDDIHQYADPLADLVVNVLRDGCQHPWHYDTNEFIVTMMTRQSDAGGRFEYAAGIRSPEGENFEGVEKVLDGDRSHLTAIDLKPGDLQIFFGRYSLHRVTPVRGERERHTVIFAYAKEPGFIGRPERAQRIFGRMAPIHERLLKEGMQRSDNLAD</sequence>
<dbReference type="PROSITE" id="PS51471">
    <property type="entry name" value="FE2OG_OXY"/>
    <property type="match status" value="1"/>
</dbReference>
<reference evidence="5" key="1">
    <citation type="submission" date="2023-07" db="EMBL/GenBank/DDBJ databases">
        <title>Genome-based characterization of strain KMM 296 and proposal for reclassification of Cobetia litoralis and Cobetia pacifica, and emended description of the species Cobetia amphilecti and Cobetia marina.</title>
        <authorList>
            <person name="Balabanova L."/>
            <person name="Nedashkovskaya O."/>
        </authorList>
    </citation>
    <scope>NUCLEOTIDE SEQUENCE [LARGE SCALE GENOMIC DNA]</scope>
    <source>
        <strain evidence="5">NRIC 0815</strain>
    </source>
</reference>
<dbReference type="Gene3D" id="2.60.120.620">
    <property type="entry name" value="q2cbj1_9rhob like domain"/>
    <property type="match status" value="1"/>
</dbReference>
<dbReference type="InterPro" id="IPR056470">
    <property type="entry name" value="BesD/HalB-like"/>
</dbReference>
<accession>A0ABT6UUA5</accession>
<dbReference type="Proteomes" id="UP001229025">
    <property type="component" value="Unassembled WGS sequence"/>
</dbReference>
<organism evidence="4 5">
    <name type="scientific">Cobetia amphilecti</name>
    <dbReference type="NCBI Taxonomy" id="1055104"/>
    <lineage>
        <taxon>Bacteria</taxon>
        <taxon>Pseudomonadati</taxon>
        <taxon>Pseudomonadota</taxon>
        <taxon>Gammaproteobacteria</taxon>
        <taxon>Oceanospirillales</taxon>
        <taxon>Halomonadaceae</taxon>
        <taxon>Cobetia</taxon>
    </lineage>
</organism>
<dbReference type="RefSeq" id="WP_284727560.1">
    <property type="nucleotide sequence ID" value="NZ_JASCSA010000022.1"/>
</dbReference>
<keyword evidence="1" id="KW-0479">Metal-binding</keyword>
<feature type="region of interest" description="Disordered" evidence="2">
    <location>
        <begin position="78"/>
        <end position="107"/>
    </location>
</feature>
<comment type="caution">
    <text evidence="4">The sequence shown here is derived from an EMBL/GenBank/DDBJ whole genome shotgun (WGS) entry which is preliminary data.</text>
</comment>
<gene>
    <name evidence="4" type="ORF">QLT01_16835</name>
</gene>